<feature type="transmembrane region" description="Helical" evidence="1">
    <location>
        <begin position="75"/>
        <end position="96"/>
    </location>
</feature>
<evidence type="ECO:0000313" key="3">
    <source>
        <dbReference type="Proteomes" id="UP000229893"/>
    </source>
</evidence>
<gene>
    <name evidence="2" type="ORF">COV57_00280</name>
</gene>
<keyword evidence="1" id="KW-0472">Membrane</keyword>
<dbReference type="Proteomes" id="UP000229893">
    <property type="component" value="Unassembled WGS sequence"/>
</dbReference>
<organism evidence="2 3">
    <name type="scientific">Candidatus Liptonbacteria bacterium CG11_big_fil_rev_8_21_14_0_20_35_14</name>
    <dbReference type="NCBI Taxonomy" id="1974634"/>
    <lineage>
        <taxon>Bacteria</taxon>
        <taxon>Candidatus Liptoniibacteriota</taxon>
    </lineage>
</organism>
<feature type="transmembrane region" description="Helical" evidence="1">
    <location>
        <begin position="108"/>
        <end position="127"/>
    </location>
</feature>
<name>A0A2H0NAV2_9BACT</name>
<proteinExistence type="predicted"/>
<evidence type="ECO:0000256" key="1">
    <source>
        <dbReference type="SAM" id="Phobius"/>
    </source>
</evidence>
<reference evidence="2 3" key="1">
    <citation type="submission" date="2017-09" db="EMBL/GenBank/DDBJ databases">
        <title>Depth-based differentiation of microbial function through sediment-hosted aquifers and enrichment of novel symbionts in the deep terrestrial subsurface.</title>
        <authorList>
            <person name="Probst A.J."/>
            <person name="Ladd B."/>
            <person name="Jarett J.K."/>
            <person name="Geller-Mcgrath D.E."/>
            <person name="Sieber C.M."/>
            <person name="Emerson J.B."/>
            <person name="Anantharaman K."/>
            <person name="Thomas B.C."/>
            <person name="Malmstrom R."/>
            <person name="Stieglmeier M."/>
            <person name="Klingl A."/>
            <person name="Woyke T."/>
            <person name="Ryan C.M."/>
            <person name="Banfield J.F."/>
        </authorList>
    </citation>
    <scope>NUCLEOTIDE SEQUENCE [LARGE SCALE GENOMIC DNA]</scope>
    <source>
        <strain evidence="2">CG11_big_fil_rev_8_21_14_0_20_35_14</strain>
    </source>
</reference>
<feature type="transmembrane region" description="Helical" evidence="1">
    <location>
        <begin position="31"/>
        <end position="55"/>
    </location>
</feature>
<keyword evidence="1" id="KW-0812">Transmembrane</keyword>
<dbReference type="AlphaFoldDB" id="A0A2H0NAV2"/>
<sequence length="230" mass="26489">MDNNLREKILAKIRNKEIKMVPRSYFILRSLLYFVTTLFFFVLAVFLLTFVFYVFKINGILSLPYFGLKGVRDFLLSLPLLLLVITLLFFGVAALFLKKHPVTYRRPLIYSVGALLVIFSVGTVLIVKTGEVRRSLYMTIEKNNIPFVSDFYDEYKMVGARNVTLGRVVSLYDEGIEINSRDRGKRYFVAFGPQTSLYSDKKIEVGDYVIVHGRKNGHTIGAFVVERVRE</sequence>
<dbReference type="EMBL" id="PCWO01000003">
    <property type="protein sequence ID" value="PIR05216.1"/>
    <property type="molecule type" value="Genomic_DNA"/>
</dbReference>
<protein>
    <submittedName>
        <fullName evidence="2">Uncharacterized protein</fullName>
    </submittedName>
</protein>
<comment type="caution">
    <text evidence="2">The sequence shown here is derived from an EMBL/GenBank/DDBJ whole genome shotgun (WGS) entry which is preliminary data.</text>
</comment>
<evidence type="ECO:0000313" key="2">
    <source>
        <dbReference type="EMBL" id="PIR05216.1"/>
    </source>
</evidence>
<keyword evidence="1" id="KW-1133">Transmembrane helix</keyword>
<accession>A0A2H0NAV2</accession>